<gene>
    <name evidence="2" type="ORF">SAMN04487992_11932</name>
</gene>
<evidence type="ECO:0000259" key="1">
    <source>
        <dbReference type="Pfam" id="PF00144"/>
    </source>
</evidence>
<feature type="domain" description="Beta-lactamase-related" evidence="1">
    <location>
        <begin position="57"/>
        <end position="336"/>
    </location>
</feature>
<dbReference type="EMBL" id="FNBD01000019">
    <property type="protein sequence ID" value="SDF50663.1"/>
    <property type="molecule type" value="Genomic_DNA"/>
</dbReference>
<reference evidence="3" key="1">
    <citation type="submission" date="2016-10" db="EMBL/GenBank/DDBJ databases">
        <authorList>
            <person name="Varghese N."/>
            <person name="Submissions S."/>
        </authorList>
    </citation>
    <scope>NUCLEOTIDE SEQUENCE [LARGE SCALE GENOMIC DNA]</scope>
    <source>
        <strain evidence="3">DSM 24729</strain>
    </source>
</reference>
<dbReference type="RefSeq" id="WP_074539483.1">
    <property type="nucleotide sequence ID" value="NZ_FNBD01000019.1"/>
</dbReference>
<keyword evidence="3" id="KW-1185">Reference proteome</keyword>
<evidence type="ECO:0000313" key="2">
    <source>
        <dbReference type="EMBL" id="SDF50663.1"/>
    </source>
</evidence>
<proteinExistence type="predicted"/>
<dbReference type="InterPro" id="IPR050491">
    <property type="entry name" value="AmpC-like"/>
</dbReference>
<dbReference type="PANTHER" id="PTHR46825:SF9">
    <property type="entry name" value="BETA-LACTAMASE-RELATED DOMAIN-CONTAINING PROTEIN"/>
    <property type="match status" value="1"/>
</dbReference>
<dbReference type="Pfam" id="PF00144">
    <property type="entry name" value="Beta-lactamase"/>
    <property type="match status" value="1"/>
</dbReference>
<accession>A0A1G7LMM8</accession>
<evidence type="ECO:0000313" key="3">
    <source>
        <dbReference type="Proteomes" id="UP000182114"/>
    </source>
</evidence>
<dbReference type="AlphaFoldDB" id="A0A1G7LMM8"/>
<dbReference type="PROSITE" id="PS51257">
    <property type="entry name" value="PROKAR_LIPOPROTEIN"/>
    <property type="match status" value="1"/>
</dbReference>
<dbReference type="SUPFAM" id="SSF56601">
    <property type="entry name" value="beta-lactamase/transpeptidase-like"/>
    <property type="match status" value="1"/>
</dbReference>
<protein>
    <submittedName>
        <fullName evidence="2">CubicO group peptidase, beta-lactamase class C family</fullName>
    </submittedName>
</protein>
<sequence>MKYTFSISILVFVFFILSCGDKDKTNSESKKPIADDYSAKLDSLILTTNPRKFNGIVLITQNGETRYSKEYGFSDFEKKTPISLNDNFRIQSNSKQITAALILKEVESGNIKLENPIREYLPDLNQSWADTVTVNQLLNMSSGVVGIEEPLAFKAGTGFHYSNPAYGLLGKILEKTTGKKYTEIANTLFKKIGMKNTYCYVPNKTNSQLSNGYWISNDTIEVVDFKNLNFSQESWSNFVPAGGIISNAHDLNIWDTKLHNGEILKPETYELMVNSKVVDSDYTFSDKDSNYGYGVNINENEPYKYIGHAGRGIGFVNLKFYMPEKQLDVIILENTYNRDIDIVYYFEKEIRKIVLNSSLVE</sequence>
<dbReference type="InterPro" id="IPR001466">
    <property type="entry name" value="Beta-lactam-related"/>
</dbReference>
<dbReference type="InterPro" id="IPR012338">
    <property type="entry name" value="Beta-lactam/transpept-like"/>
</dbReference>
<name>A0A1G7LMM8_9FLAO</name>
<organism evidence="2 3">
    <name type="scientific">Cellulophaga baltica</name>
    <dbReference type="NCBI Taxonomy" id="76594"/>
    <lineage>
        <taxon>Bacteria</taxon>
        <taxon>Pseudomonadati</taxon>
        <taxon>Bacteroidota</taxon>
        <taxon>Flavobacteriia</taxon>
        <taxon>Flavobacteriales</taxon>
        <taxon>Flavobacteriaceae</taxon>
        <taxon>Cellulophaga</taxon>
    </lineage>
</organism>
<dbReference type="Proteomes" id="UP000182114">
    <property type="component" value="Unassembled WGS sequence"/>
</dbReference>
<dbReference type="PANTHER" id="PTHR46825">
    <property type="entry name" value="D-ALANYL-D-ALANINE-CARBOXYPEPTIDASE/ENDOPEPTIDASE AMPH"/>
    <property type="match status" value="1"/>
</dbReference>
<dbReference type="Gene3D" id="3.40.710.10">
    <property type="entry name" value="DD-peptidase/beta-lactamase superfamily"/>
    <property type="match status" value="1"/>
</dbReference>